<accession>A0A0F9SP18</accession>
<feature type="transmembrane region" description="Helical" evidence="1">
    <location>
        <begin position="89"/>
        <end position="113"/>
    </location>
</feature>
<keyword evidence="1" id="KW-0812">Transmembrane</keyword>
<evidence type="ECO:0000313" key="2">
    <source>
        <dbReference type="EMBL" id="KKN64137.1"/>
    </source>
</evidence>
<keyword evidence="1" id="KW-1133">Transmembrane helix</keyword>
<name>A0A0F9SP18_9ZZZZ</name>
<dbReference type="EMBL" id="LAZR01000567">
    <property type="protein sequence ID" value="KKN64137.1"/>
    <property type="molecule type" value="Genomic_DNA"/>
</dbReference>
<protein>
    <submittedName>
        <fullName evidence="2">Uncharacterized protein</fullName>
    </submittedName>
</protein>
<reference evidence="2" key="1">
    <citation type="journal article" date="2015" name="Nature">
        <title>Complex archaea that bridge the gap between prokaryotes and eukaryotes.</title>
        <authorList>
            <person name="Spang A."/>
            <person name="Saw J.H."/>
            <person name="Jorgensen S.L."/>
            <person name="Zaremba-Niedzwiedzka K."/>
            <person name="Martijn J."/>
            <person name="Lind A.E."/>
            <person name="van Eijk R."/>
            <person name="Schleper C."/>
            <person name="Guy L."/>
            <person name="Ettema T.J."/>
        </authorList>
    </citation>
    <scope>NUCLEOTIDE SEQUENCE</scope>
</reference>
<evidence type="ECO:0000256" key="1">
    <source>
        <dbReference type="SAM" id="Phobius"/>
    </source>
</evidence>
<proteinExistence type="predicted"/>
<sequence length="114" mass="12077">MFHVSARCFPRAGVIVLALLLAAGWLGGWSASAALAATRDKAEHERGGSGISPFKFIKPTGIATLSLVAVTVCLGFLKRVKRFRTRLVLRIHKITGVCALAAGATHATLIFALH</sequence>
<dbReference type="AlphaFoldDB" id="A0A0F9SP18"/>
<organism evidence="2">
    <name type="scientific">marine sediment metagenome</name>
    <dbReference type="NCBI Taxonomy" id="412755"/>
    <lineage>
        <taxon>unclassified sequences</taxon>
        <taxon>metagenomes</taxon>
        <taxon>ecological metagenomes</taxon>
    </lineage>
</organism>
<feature type="transmembrane region" description="Helical" evidence="1">
    <location>
        <begin position="60"/>
        <end position="77"/>
    </location>
</feature>
<comment type="caution">
    <text evidence="2">The sequence shown here is derived from an EMBL/GenBank/DDBJ whole genome shotgun (WGS) entry which is preliminary data.</text>
</comment>
<keyword evidence="1" id="KW-0472">Membrane</keyword>
<gene>
    <name evidence="2" type="ORF">LCGC14_0494780</name>
</gene>